<dbReference type="OrthoDB" id="3700556at2759"/>
<feature type="non-terminal residue" evidence="2">
    <location>
        <position position="255"/>
    </location>
</feature>
<dbReference type="EMBL" id="MSFL01000005">
    <property type="protein sequence ID" value="PWY88211.1"/>
    <property type="molecule type" value="Genomic_DNA"/>
</dbReference>
<name>A0A317WR79_9EURO</name>
<accession>A0A317WR79</accession>
<comment type="caution">
    <text evidence="2">The sequence shown here is derived from an EMBL/GenBank/DDBJ whole genome shotgun (WGS) entry which is preliminary data.</text>
</comment>
<dbReference type="RefSeq" id="XP_025401747.1">
    <property type="nucleotide sequence ID" value="XM_025540140.1"/>
</dbReference>
<proteinExistence type="predicted"/>
<keyword evidence="3" id="KW-1185">Reference proteome</keyword>
<evidence type="ECO:0000313" key="3">
    <source>
        <dbReference type="Proteomes" id="UP000247233"/>
    </source>
</evidence>
<protein>
    <submittedName>
        <fullName evidence="2">Uncharacterized protein</fullName>
    </submittedName>
</protein>
<dbReference type="VEuPathDB" id="FungiDB:BO70DRAFT_309759"/>
<keyword evidence="1" id="KW-0812">Transmembrane</keyword>
<reference evidence="2 3" key="1">
    <citation type="submission" date="2016-12" db="EMBL/GenBank/DDBJ databases">
        <title>The genomes of Aspergillus section Nigri reveals drivers in fungal speciation.</title>
        <authorList>
            <consortium name="DOE Joint Genome Institute"/>
            <person name="Vesth T.C."/>
            <person name="Nybo J."/>
            <person name="Theobald S."/>
            <person name="Brandl J."/>
            <person name="Frisvad J.C."/>
            <person name="Nielsen K.F."/>
            <person name="Lyhne E.K."/>
            <person name="Kogle M.E."/>
            <person name="Kuo A."/>
            <person name="Riley R."/>
            <person name="Clum A."/>
            <person name="Nolan M."/>
            <person name="Lipzen A."/>
            <person name="Salamov A."/>
            <person name="Henrissat B."/>
            <person name="Wiebenga A."/>
            <person name="De Vries R.P."/>
            <person name="Grigoriev I.V."/>
            <person name="Mortensen U.H."/>
            <person name="Andersen M.R."/>
            <person name="Baker S.E."/>
        </authorList>
    </citation>
    <scope>NUCLEOTIDE SEQUENCE [LARGE SCALE GENOMIC DNA]</scope>
    <source>
        <strain evidence="2 3">CBS 117.55</strain>
    </source>
</reference>
<dbReference type="AlphaFoldDB" id="A0A317WR79"/>
<dbReference type="Proteomes" id="UP000247233">
    <property type="component" value="Unassembled WGS sequence"/>
</dbReference>
<gene>
    <name evidence="2" type="ORF">BO70DRAFT_309759</name>
</gene>
<feature type="transmembrane region" description="Helical" evidence="1">
    <location>
        <begin position="28"/>
        <end position="50"/>
    </location>
</feature>
<dbReference type="GeneID" id="37062377"/>
<evidence type="ECO:0000313" key="2">
    <source>
        <dbReference type="EMBL" id="PWY88211.1"/>
    </source>
</evidence>
<evidence type="ECO:0000256" key="1">
    <source>
        <dbReference type="SAM" id="Phobius"/>
    </source>
</evidence>
<sequence length="255" mass="28996">MFRKPRMESPDPVADEAGRALHPLPVVAWGPLALAFLGVPIVVGIHMFVVQDEDYRSAIQKLHDAGFRQTKPNRAPAPEILNRLPNPENVIARINAGYKRLDHFSTTFDYPTQSHDRAEQLFLIRNSLFRLHVATARDERAFVPTDYYAFDNVLYPRERTLIEGLVNAAMDDESLHPKGYVKISSWGQLCRAWIAQMVGYLGLTNELLDHCVEERAITWYSENFGRVYEEKNGPVNRRISKRVGSGKEMPCGMDG</sequence>
<keyword evidence="1" id="KW-1133">Transmembrane helix</keyword>
<keyword evidence="1" id="KW-0472">Membrane</keyword>
<organism evidence="2 3">
    <name type="scientific">Aspergillus heteromorphus CBS 117.55</name>
    <dbReference type="NCBI Taxonomy" id="1448321"/>
    <lineage>
        <taxon>Eukaryota</taxon>
        <taxon>Fungi</taxon>
        <taxon>Dikarya</taxon>
        <taxon>Ascomycota</taxon>
        <taxon>Pezizomycotina</taxon>
        <taxon>Eurotiomycetes</taxon>
        <taxon>Eurotiomycetidae</taxon>
        <taxon>Eurotiales</taxon>
        <taxon>Aspergillaceae</taxon>
        <taxon>Aspergillus</taxon>
        <taxon>Aspergillus subgen. Circumdati</taxon>
    </lineage>
</organism>